<dbReference type="PANTHER" id="PTHR43777">
    <property type="entry name" value="MOLYBDENUM COFACTOR CYTIDYLYLTRANSFERASE"/>
    <property type="match status" value="1"/>
</dbReference>
<proteinExistence type="predicted"/>
<keyword evidence="4" id="KW-1185">Reference proteome</keyword>
<dbReference type="EMBL" id="BOOU01000029">
    <property type="protein sequence ID" value="GII76818.1"/>
    <property type="molecule type" value="Genomic_DNA"/>
</dbReference>
<dbReference type="Gene3D" id="3.90.550.10">
    <property type="entry name" value="Spore Coat Polysaccharide Biosynthesis Protein SpsA, Chain A"/>
    <property type="match status" value="1"/>
</dbReference>
<evidence type="ECO:0000313" key="3">
    <source>
        <dbReference type="EMBL" id="GII76818.1"/>
    </source>
</evidence>
<dbReference type="Proteomes" id="UP000655287">
    <property type="component" value="Unassembled WGS sequence"/>
</dbReference>
<dbReference type="Pfam" id="PF12804">
    <property type="entry name" value="NTP_transf_3"/>
    <property type="match status" value="1"/>
</dbReference>
<dbReference type="SUPFAM" id="SSF53448">
    <property type="entry name" value="Nucleotide-diphospho-sugar transferases"/>
    <property type="match status" value="1"/>
</dbReference>
<dbReference type="GO" id="GO:0016779">
    <property type="term" value="F:nucleotidyltransferase activity"/>
    <property type="evidence" value="ECO:0007669"/>
    <property type="project" value="UniProtKB-ARBA"/>
</dbReference>
<feature type="compositionally biased region" description="Basic and acidic residues" evidence="1">
    <location>
        <begin position="223"/>
        <end position="234"/>
    </location>
</feature>
<feature type="compositionally biased region" description="Acidic residues" evidence="1">
    <location>
        <begin position="195"/>
        <end position="206"/>
    </location>
</feature>
<feature type="region of interest" description="Disordered" evidence="1">
    <location>
        <begin position="195"/>
        <end position="234"/>
    </location>
</feature>
<dbReference type="AlphaFoldDB" id="A0A919QZX5"/>
<protein>
    <recommendedName>
        <fullName evidence="2">MobA-like NTP transferase domain-containing protein</fullName>
    </recommendedName>
</protein>
<feature type="region of interest" description="Disordered" evidence="1">
    <location>
        <begin position="1"/>
        <end position="24"/>
    </location>
</feature>
<name>A0A919QZX5_9ACTN</name>
<reference evidence="3" key="1">
    <citation type="submission" date="2021-01" db="EMBL/GenBank/DDBJ databases">
        <title>Whole genome shotgun sequence of Sphaerisporangium rufum NBRC 109079.</title>
        <authorList>
            <person name="Komaki H."/>
            <person name="Tamura T."/>
        </authorList>
    </citation>
    <scope>NUCLEOTIDE SEQUENCE</scope>
    <source>
        <strain evidence="3">NBRC 109079</strain>
    </source>
</reference>
<accession>A0A919QZX5</accession>
<dbReference type="InterPro" id="IPR025877">
    <property type="entry name" value="MobA-like_NTP_Trfase"/>
</dbReference>
<evidence type="ECO:0000256" key="1">
    <source>
        <dbReference type="SAM" id="MobiDB-lite"/>
    </source>
</evidence>
<evidence type="ECO:0000259" key="2">
    <source>
        <dbReference type="Pfam" id="PF12804"/>
    </source>
</evidence>
<dbReference type="InterPro" id="IPR029044">
    <property type="entry name" value="Nucleotide-diphossugar_trans"/>
</dbReference>
<feature type="domain" description="MobA-like NTP transferase" evidence="2">
    <location>
        <begin position="31"/>
        <end position="185"/>
    </location>
</feature>
<organism evidence="3 4">
    <name type="scientific">Sphaerisporangium rufum</name>
    <dbReference type="NCBI Taxonomy" id="1381558"/>
    <lineage>
        <taxon>Bacteria</taxon>
        <taxon>Bacillati</taxon>
        <taxon>Actinomycetota</taxon>
        <taxon>Actinomycetes</taxon>
        <taxon>Streptosporangiales</taxon>
        <taxon>Streptosporangiaceae</taxon>
        <taxon>Sphaerisporangium</taxon>
    </lineage>
</organism>
<comment type="caution">
    <text evidence="3">The sequence shown here is derived from an EMBL/GenBank/DDBJ whole genome shotgun (WGS) entry which is preliminary data.</text>
</comment>
<gene>
    <name evidence="3" type="ORF">Sru01_18000</name>
</gene>
<sequence>MSPAASGPARRHRPAGDPAPGDPGGATGCAGLLLAAGAGTRLGTPKAAVRFAGERLADRGARLLREGGCAPVLVVVGAAVLEVPGALTVRNPDWATGMGSSLRAGLAALPPAAGAVVIALADQPLVGAEAVRRLVAAWHGGAAIAVAAYGGAPRNPVLVAREHVAAVARAATGDAGARPFLRAHPELVTLVNCDDAGDPADIDTPEDLGRLSARVGEPGAHQGRGEVDRRAGDR</sequence>
<dbReference type="PANTHER" id="PTHR43777:SF1">
    <property type="entry name" value="MOLYBDENUM COFACTOR CYTIDYLYLTRANSFERASE"/>
    <property type="match status" value="1"/>
</dbReference>
<evidence type="ECO:0000313" key="4">
    <source>
        <dbReference type="Proteomes" id="UP000655287"/>
    </source>
</evidence>